<dbReference type="InterPro" id="IPR013012">
    <property type="entry name" value="PTS_EIIB_3"/>
</dbReference>
<dbReference type="CDD" id="cd05564">
    <property type="entry name" value="PTS_IIB_chitobiose_lichenan"/>
    <property type="match status" value="1"/>
</dbReference>
<keyword evidence="2" id="KW-0597">Phosphoprotein</keyword>
<name>A0A4M3JVQ4_STREE</name>
<sequence>MKQILLVCNAGMSTSMLVKKMQQSATERGIEISIQAKSMTEAKKNIHEADVILIGPQIRYELLAVKEIAGNIPVDTIDMWDYGMMNGAKVLEQALAWIGEIR</sequence>
<reference evidence="7 8" key="1">
    <citation type="submission" date="2019-04" db="EMBL/GenBank/DDBJ databases">
        <authorList>
            <consortium name="Pathogen Informatics"/>
        </authorList>
    </citation>
    <scope>NUCLEOTIDE SEQUENCE [LARGE SCALE GENOMIC DNA]</scope>
    <source>
        <strain evidence="7 8">GPSC232</strain>
    </source>
</reference>
<evidence type="ECO:0000256" key="4">
    <source>
        <dbReference type="ARBA" id="ARBA00022679"/>
    </source>
</evidence>
<protein>
    <submittedName>
        <fullName evidence="7">PTS system transporter subunit IIB</fullName>
        <ecNumber evidence="7">2.7.1.69</ecNumber>
    </submittedName>
</protein>
<dbReference type="Gene3D" id="3.40.50.2300">
    <property type="match status" value="1"/>
</dbReference>
<evidence type="ECO:0000256" key="3">
    <source>
        <dbReference type="ARBA" id="ARBA00022597"/>
    </source>
</evidence>
<organism evidence="7 8">
    <name type="scientific">Streptococcus pneumoniae</name>
    <dbReference type="NCBI Taxonomy" id="1313"/>
    <lineage>
        <taxon>Bacteria</taxon>
        <taxon>Bacillati</taxon>
        <taxon>Bacillota</taxon>
        <taxon>Bacilli</taxon>
        <taxon>Lactobacillales</taxon>
        <taxon>Streptococcaceae</taxon>
        <taxon>Streptococcus</taxon>
    </lineage>
</organism>
<proteinExistence type="predicted"/>
<dbReference type="InterPro" id="IPR003501">
    <property type="entry name" value="PTS_EIIB_2/3"/>
</dbReference>
<evidence type="ECO:0000313" key="8">
    <source>
        <dbReference type="Proteomes" id="UP000304540"/>
    </source>
</evidence>
<keyword evidence="5" id="KW-0598">Phosphotransferase system</keyword>
<dbReference type="RefSeq" id="WP_061761565.1">
    <property type="nucleotide sequence ID" value="NZ_FHJW02000006.1"/>
</dbReference>
<evidence type="ECO:0000256" key="5">
    <source>
        <dbReference type="ARBA" id="ARBA00022683"/>
    </source>
</evidence>
<keyword evidence="4 7" id="KW-0808">Transferase</keyword>
<dbReference type="PANTHER" id="PTHR34581">
    <property type="entry name" value="PTS SYSTEM N,N'-DIACETYLCHITOBIOSE-SPECIFIC EIIB COMPONENT"/>
    <property type="match status" value="1"/>
</dbReference>
<dbReference type="Proteomes" id="UP000304540">
    <property type="component" value="Unassembled WGS sequence"/>
</dbReference>
<dbReference type="GO" id="GO:0009401">
    <property type="term" value="P:phosphoenolpyruvate-dependent sugar phosphotransferase system"/>
    <property type="evidence" value="ECO:0007669"/>
    <property type="project" value="UniProtKB-KW"/>
</dbReference>
<gene>
    <name evidence="7" type="primary">licB</name>
    <name evidence="7" type="ORF">SAMEA3381574_01065</name>
</gene>
<dbReference type="EMBL" id="CABABW010000007">
    <property type="protein sequence ID" value="VRI35724.1"/>
    <property type="molecule type" value="Genomic_DNA"/>
</dbReference>
<dbReference type="Pfam" id="PF02302">
    <property type="entry name" value="PTS_IIB"/>
    <property type="match status" value="1"/>
</dbReference>
<dbReference type="InterPro" id="IPR036095">
    <property type="entry name" value="PTS_EIIB-like_sf"/>
</dbReference>
<keyword evidence="1" id="KW-0813">Transport</keyword>
<evidence type="ECO:0000256" key="6">
    <source>
        <dbReference type="ARBA" id="ARBA00022777"/>
    </source>
</evidence>
<dbReference type="PROSITE" id="PS51100">
    <property type="entry name" value="PTS_EIIB_TYPE_3"/>
    <property type="match status" value="1"/>
</dbReference>
<dbReference type="GO" id="GO:0016301">
    <property type="term" value="F:kinase activity"/>
    <property type="evidence" value="ECO:0007669"/>
    <property type="project" value="UniProtKB-KW"/>
</dbReference>
<dbReference type="EC" id="2.7.1.69" evidence="7"/>
<evidence type="ECO:0000313" key="7">
    <source>
        <dbReference type="EMBL" id="VRI35724.1"/>
    </source>
</evidence>
<keyword evidence="3" id="KW-0762">Sugar transport</keyword>
<evidence type="ECO:0000256" key="1">
    <source>
        <dbReference type="ARBA" id="ARBA00022448"/>
    </source>
</evidence>
<evidence type="ECO:0000256" key="2">
    <source>
        <dbReference type="ARBA" id="ARBA00022553"/>
    </source>
</evidence>
<dbReference type="SUPFAM" id="SSF52794">
    <property type="entry name" value="PTS system IIB component-like"/>
    <property type="match status" value="1"/>
</dbReference>
<dbReference type="GO" id="GO:0008982">
    <property type="term" value="F:protein-N(PI)-phosphohistidine-sugar phosphotransferase activity"/>
    <property type="evidence" value="ECO:0007669"/>
    <property type="project" value="InterPro"/>
</dbReference>
<accession>A0A4M3JVQ4</accession>
<dbReference type="AlphaFoldDB" id="A0A4M3JVQ4"/>
<dbReference type="PANTHER" id="PTHR34581:SF2">
    <property type="entry name" value="PTS SYSTEM N,N'-DIACETYLCHITOBIOSE-SPECIFIC EIIB COMPONENT"/>
    <property type="match status" value="1"/>
</dbReference>
<keyword evidence="6" id="KW-0418">Kinase</keyword>
<dbReference type="InterPro" id="IPR051819">
    <property type="entry name" value="PTS_sugar-specific_EIIB"/>
</dbReference>